<evidence type="ECO:0000313" key="2">
    <source>
        <dbReference type="Proteomes" id="UP000272025"/>
    </source>
</evidence>
<sequence length="80" mass="9225">MLLTGWTWREFIVSDGEEAPYRYLWDFGPGFRATTGVMAASAVALHAFHMHSKATKFCWRHRILETTGIAIRRNVVHPSY</sequence>
<organism evidence="1 2">
    <name type="scientific">Sodiomyces alkalinus (strain CBS 110278 / VKM F-3762 / F11)</name>
    <name type="common">Alkaliphilic filamentous fungus</name>
    <dbReference type="NCBI Taxonomy" id="1314773"/>
    <lineage>
        <taxon>Eukaryota</taxon>
        <taxon>Fungi</taxon>
        <taxon>Dikarya</taxon>
        <taxon>Ascomycota</taxon>
        <taxon>Pezizomycotina</taxon>
        <taxon>Sordariomycetes</taxon>
        <taxon>Hypocreomycetidae</taxon>
        <taxon>Glomerellales</taxon>
        <taxon>Plectosphaerellaceae</taxon>
        <taxon>Sodiomyces</taxon>
    </lineage>
</organism>
<dbReference type="EMBL" id="ML119051">
    <property type="protein sequence ID" value="ROT42028.1"/>
    <property type="molecule type" value="Genomic_DNA"/>
</dbReference>
<protein>
    <submittedName>
        <fullName evidence="1">Uncharacterized protein</fullName>
    </submittedName>
</protein>
<gene>
    <name evidence="1" type="ORF">SODALDRAFT_5400</name>
</gene>
<name>A0A3N2Q5U5_SODAK</name>
<dbReference type="Proteomes" id="UP000272025">
    <property type="component" value="Unassembled WGS sequence"/>
</dbReference>
<keyword evidence="2" id="KW-1185">Reference proteome</keyword>
<proteinExistence type="predicted"/>
<accession>A0A3N2Q5U5</accession>
<dbReference type="GeneID" id="39583941"/>
<dbReference type="AlphaFoldDB" id="A0A3N2Q5U5"/>
<evidence type="ECO:0000313" key="1">
    <source>
        <dbReference type="EMBL" id="ROT42028.1"/>
    </source>
</evidence>
<reference evidence="1 2" key="1">
    <citation type="journal article" date="2018" name="Mol. Ecol.">
        <title>The obligate alkalophilic soda-lake fungus Sodiomyces alkalinus has shifted to a protein diet.</title>
        <authorList>
            <person name="Grum-Grzhimaylo A.A."/>
            <person name="Falkoski D.L."/>
            <person name="van den Heuvel J."/>
            <person name="Valero-Jimenez C.A."/>
            <person name="Min B."/>
            <person name="Choi I.G."/>
            <person name="Lipzen A."/>
            <person name="Daum C.G."/>
            <person name="Aanen D.K."/>
            <person name="Tsang A."/>
            <person name="Henrissat B."/>
            <person name="Bilanenko E.N."/>
            <person name="de Vries R.P."/>
            <person name="van Kan J.A.L."/>
            <person name="Grigoriev I.V."/>
            <person name="Debets A.J.M."/>
        </authorList>
    </citation>
    <scope>NUCLEOTIDE SEQUENCE [LARGE SCALE GENOMIC DNA]</scope>
    <source>
        <strain evidence="1 2">F11</strain>
    </source>
</reference>
<dbReference type="RefSeq" id="XP_028469834.1">
    <property type="nucleotide sequence ID" value="XM_028615464.1"/>
</dbReference>